<keyword evidence="3" id="KW-1185">Reference proteome</keyword>
<feature type="non-terminal residue" evidence="2">
    <location>
        <position position="1"/>
    </location>
</feature>
<evidence type="ECO:0000259" key="1">
    <source>
        <dbReference type="Pfam" id="PF15648"/>
    </source>
</evidence>
<proteinExistence type="predicted"/>
<dbReference type="Proteomes" id="UP000241421">
    <property type="component" value="Unassembled WGS sequence"/>
</dbReference>
<gene>
    <name evidence="2" type="ORF">C7C56_002770</name>
</gene>
<dbReference type="EMBL" id="PXWF02000040">
    <property type="protein sequence ID" value="PWF55238.1"/>
    <property type="molecule type" value="Genomic_DNA"/>
</dbReference>
<comment type="caution">
    <text evidence="2">The sequence shown here is derived from an EMBL/GenBank/DDBJ whole genome shotgun (WGS) entry which is preliminary data.</text>
</comment>
<evidence type="ECO:0000313" key="2">
    <source>
        <dbReference type="EMBL" id="PWF55238.1"/>
    </source>
</evidence>
<evidence type="ECO:0000313" key="3">
    <source>
        <dbReference type="Proteomes" id="UP000241421"/>
    </source>
</evidence>
<dbReference type="RefSeq" id="WP_219933092.1">
    <property type="nucleotide sequence ID" value="NZ_PXWF02000040.1"/>
</dbReference>
<reference evidence="2 3" key="1">
    <citation type="submission" date="2018-04" db="EMBL/GenBank/DDBJ databases">
        <title>Massilia violaceinigra sp. nov., a novel purple-pigmented bacterium isolated from Tianshan glacier, Xinjiang, China.</title>
        <authorList>
            <person name="Wang H."/>
        </authorList>
    </citation>
    <scope>NUCLEOTIDE SEQUENCE [LARGE SCALE GENOMIC DNA]</scope>
    <source>
        <strain evidence="2 3">B448-2</strain>
    </source>
</reference>
<dbReference type="InterPro" id="IPR028904">
    <property type="entry name" value="Tox-REase-5_dom"/>
</dbReference>
<protein>
    <recommendedName>
        <fullName evidence="1">Tox-REase-5 domain-containing protein</fullName>
    </recommendedName>
</protein>
<accession>A0A2U2I645</accession>
<dbReference type="Pfam" id="PF15648">
    <property type="entry name" value="Tox-REase-5"/>
    <property type="match status" value="1"/>
</dbReference>
<feature type="domain" description="Tox-REase-5" evidence="1">
    <location>
        <begin position="2"/>
        <end position="76"/>
    </location>
</feature>
<name>A0A2U2I645_9BURK</name>
<organism evidence="2 3">
    <name type="scientific">Massilia glaciei</name>
    <dbReference type="NCBI Taxonomy" id="1524097"/>
    <lineage>
        <taxon>Bacteria</taxon>
        <taxon>Pseudomonadati</taxon>
        <taxon>Pseudomonadota</taxon>
        <taxon>Betaproteobacteria</taxon>
        <taxon>Burkholderiales</taxon>
        <taxon>Oxalobacteraceae</taxon>
        <taxon>Telluria group</taxon>
        <taxon>Massilia</taxon>
    </lineage>
</organism>
<sequence length="99" mass="11648">FIMEWMFNGVVFDGFDSSQCLLKEAKARYDQFFDQFGRPKLWWSEGRNAFFAEAVAQSLAAQPRPPVRLRWHFMEPSSYRFFSGMIHAAFPDVEVVFQP</sequence>
<dbReference type="AlphaFoldDB" id="A0A2U2I645"/>